<accession>A0A6B2L0U4</accession>
<reference evidence="3" key="1">
    <citation type="journal article" date="2020" name="J. Eukaryot. Microbiol.">
        <title>De novo Sequencing, Assembly and Annotation of the Transcriptome for the Free-Living Testate Amoeba Arcella intermedia.</title>
        <authorList>
            <person name="Ribeiro G.M."/>
            <person name="Porfirio-Sousa A.L."/>
            <person name="Maurer-Alcala X.X."/>
            <person name="Katz L.A."/>
            <person name="Lahr D.J.G."/>
        </authorList>
    </citation>
    <scope>NUCLEOTIDE SEQUENCE</scope>
</reference>
<dbReference type="AlphaFoldDB" id="A0A6B2L0U4"/>
<organism evidence="3">
    <name type="scientific">Arcella intermedia</name>
    <dbReference type="NCBI Taxonomy" id="1963864"/>
    <lineage>
        <taxon>Eukaryota</taxon>
        <taxon>Amoebozoa</taxon>
        <taxon>Tubulinea</taxon>
        <taxon>Elardia</taxon>
        <taxon>Arcellinida</taxon>
        <taxon>Sphaerothecina</taxon>
        <taxon>Arcellidae</taxon>
        <taxon>Arcella</taxon>
    </lineage>
</organism>
<dbReference type="InterPro" id="IPR036420">
    <property type="entry name" value="BRCT_dom_sf"/>
</dbReference>
<evidence type="ECO:0000256" key="1">
    <source>
        <dbReference type="SAM" id="MobiDB-lite"/>
    </source>
</evidence>
<dbReference type="EMBL" id="GIBP01001633">
    <property type="protein sequence ID" value="NDV30602.1"/>
    <property type="molecule type" value="Transcribed_RNA"/>
</dbReference>
<feature type="compositionally biased region" description="Basic and acidic residues" evidence="1">
    <location>
        <begin position="209"/>
        <end position="227"/>
    </location>
</feature>
<feature type="region of interest" description="Disordered" evidence="1">
    <location>
        <begin position="207"/>
        <end position="288"/>
    </location>
</feature>
<evidence type="ECO:0000259" key="2">
    <source>
        <dbReference type="PROSITE" id="PS50172"/>
    </source>
</evidence>
<name>A0A6B2L0U4_9EUKA</name>
<feature type="domain" description="BRCT" evidence="2">
    <location>
        <begin position="357"/>
        <end position="439"/>
    </location>
</feature>
<feature type="compositionally biased region" description="Low complexity" evidence="1">
    <location>
        <begin position="256"/>
        <end position="265"/>
    </location>
</feature>
<dbReference type="Gene3D" id="3.40.50.10190">
    <property type="entry name" value="BRCT domain"/>
    <property type="match status" value="1"/>
</dbReference>
<dbReference type="SMART" id="SM00292">
    <property type="entry name" value="BRCT"/>
    <property type="match status" value="1"/>
</dbReference>
<feature type="region of interest" description="Disordered" evidence="1">
    <location>
        <begin position="324"/>
        <end position="353"/>
    </location>
</feature>
<sequence>MTKTIGEMEKSFQIHDKDTHMSEEMEKTISENGSLMKQIQELQDRVNEWKNKYEVLLTKSQKYQEEIQQKNNKIQLLTEQTKSQLDELRYLDISKQTIEELKSQIQILKNRSEELRSKMETDYNESLHQKLQEIENLKDHITKIQKELEVSKEQLKNDENYEKEILKLNNEITDIQAELSYLNKKTEEDAKTISNLNAKILQLTQANENLEKKNQDKNNSDSDEAKRKSNQAQPTVPRQSKSPTTNSTTPNPPKSPKSNSKTPKTQQKPRIPSSKSTASLQTKNTATSTNLNINEQAYTISQFFPKIKDNNVVADDSTDVLTTSKRKREDDVTPSITKKPHLSSPTVSEEHSDEKPVVWLTGLKESKKQELKDIILSLGGDLREDSKFDQSITHIVCPSNTHTIKSLVGFVTGKWVVGPGWLEDSKTAKKFISPQPYGKCGKSSPFEGKTFYLSPSFLSSNPVSSETYNNFIILLETLGGGTRKESGKNVDFVILASTDKESPGAYGQAKLLTYSSLIDLVNSNIVEIKS</sequence>
<dbReference type="CDD" id="cd17738">
    <property type="entry name" value="BRCT_TopBP1_rpt7"/>
    <property type="match status" value="1"/>
</dbReference>
<protein>
    <recommendedName>
        <fullName evidence="2">BRCT domain-containing protein</fullName>
    </recommendedName>
</protein>
<feature type="compositionally biased region" description="Polar residues" evidence="1">
    <location>
        <begin position="230"/>
        <end position="239"/>
    </location>
</feature>
<dbReference type="InterPro" id="IPR001357">
    <property type="entry name" value="BRCT_dom"/>
</dbReference>
<dbReference type="Pfam" id="PF00533">
    <property type="entry name" value="BRCT"/>
    <property type="match status" value="1"/>
</dbReference>
<proteinExistence type="predicted"/>
<feature type="compositionally biased region" description="Polar residues" evidence="1">
    <location>
        <begin position="273"/>
        <end position="288"/>
    </location>
</feature>
<dbReference type="SUPFAM" id="SSF52113">
    <property type="entry name" value="BRCT domain"/>
    <property type="match status" value="1"/>
</dbReference>
<evidence type="ECO:0000313" key="3">
    <source>
        <dbReference type="EMBL" id="NDV30602.1"/>
    </source>
</evidence>
<feature type="compositionally biased region" description="Low complexity" evidence="1">
    <location>
        <begin position="240"/>
        <end position="249"/>
    </location>
</feature>
<dbReference type="PROSITE" id="PS50172">
    <property type="entry name" value="BRCT"/>
    <property type="match status" value="1"/>
</dbReference>